<proteinExistence type="predicted"/>
<accession>A0A3R9LWX4</accession>
<dbReference type="RefSeq" id="WP_125432517.1">
    <property type="nucleotide sequence ID" value="NZ_RWIS01000011.1"/>
</dbReference>
<comment type="caution">
    <text evidence="1">The sequence shown here is derived from an EMBL/GenBank/DDBJ whole genome shotgun (WGS) entry which is preliminary data.</text>
</comment>
<organism evidence="1 2">
    <name type="scientific">Hymenobacter metallilatus</name>
    <dbReference type="NCBI Taxonomy" id="2493666"/>
    <lineage>
        <taxon>Bacteria</taxon>
        <taxon>Pseudomonadati</taxon>
        <taxon>Bacteroidota</taxon>
        <taxon>Cytophagia</taxon>
        <taxon>Cytophagales</taxon>
        <taxon>Hymenobacteraceae</taxon>
        <taxon>Hymenobacter</taxon>
    </lineage>
</organism>
<dbReference type="Proteomes" id="UP000280066">
    <property type="component" value="Unassembled WGS sequence"/>
</dbReference>
<gene>
    <name evidence="1" type="ORF">EI290_16195</name>
</gene>
<dbReference type="EMBL" id="RWIS01000011">
    <property type="protein sequence ID" value="RSK29874.1"/>
    <property type="molecule type" value="Genomic_DNA"/>
</dbReference>
<dbReference type="AlphaFoldDB" id="A0A3R9LWX4"/>
<evidence type="ECO:0000313" key="1">
    <source>
        <dbReference type="EMBL" id="RSK29874.1"/>
    </source>
</evidence>
<evidence type="ECO:0000313" key="2">
    <source>
        <dbReference type="Proteomes" id="UP000280066"/>
    </source>
</evidence>
<protein>
    <submittedName>
        <fullName evidence="1">Uncharacterized protein</fullName>
    </submittedName>
</protein>
<keyword evidence="2" id="KW-1185">Reference proteome</keyword>
<name>A0A3R9LWX4_9BACT</name>
<reference evidence="1 2" key="1">
    <citation type="submission" date="2018-12" db="EMBL/GenBank/DDBJ databases">
        <authorList>
            <person name="Feng G."/>
            <person name="Zhu H."/>
        </authorList>
    </citation>
    <scope>NUCLEOTIDE SEQUENCE [LARGE SCALE GENOMIC DNA]</scope>
    <source>
        <strain evidence="1 2">9PBR-2</strain>
    </source>
</reference>
<sequence length="146" mass="15710">MSTIPAELLLNIRGAAQAAQKQSAPFTINPTHLLAILDRLKDAEDEDEKEETFDELSEIDKLETVMGWLKTAHTSTKAIIADEVVPGGVIQLEIKSLGHASDEIAAEKLEEWLNTMGLDSAAQQLGLVSCTSGAGTNQLYLYSNAA</sequence>